<sequence>MFANAERIAKRLSGDEVACHSNGEPFHAGFNKLKRLTVYVKDNVYVANENNQAIRKITVSGKVRPFPEVA</sequence>
<dbReference type="Proteomes" id="UP001054252">
    <property type="component" value="Unassembled WGS sequence"/>
</dbReference>
<dbReference type="Gene3D" id="2.120.10.30">
    <property type="entry name" value="TolB, C-terminal domain"/>
    <property type="match status" value="1"/>
</dbReference>
<dbReference type="AlphaFoldDB" id="A0AAV5KK28"/>
<protein>
    <submittedName>
        <fullName evidence="1">Uncharacterized protein</fullName>
    </submittedName>
</protein>
<evidence type="ECO:0000313" key="2">
    <source>
        <dbReference type="Proteomes" id="UP001054252"/>
    </source>
</evidence>
<proteinExistence type="predicted"/>
<name>A0AAV5KK28_9ROSI</name>
<reference evidence="1 2" key="1">
    <citation type="journal article" date="2021" name="Commun. Biol.">
        <title>The genome of Shorea leprosula (Dipterocarpaceae) highlights the ecological relevance of drought in aseasonal tropical rainforests.</title>
        <authorList>
            <person name="Ng K.K.S."/>
            <person name="Kobayashi M.J."/>
            <person name="Fawcett J.A."/>
            <person name="Hatakeyama M."/>
            <person name="Paape T."/>
            <person name="Ng C.H."/>
            <person name="Ang C.C."/>
            <person name="Tnah L.H."/>
            <person name="Lee C.T."/>
            <person name="Nishiyama T."/>
            <person name="Sese J."/>
            <person name="O'Brien M.J."/>
            <person name="Copetti D."/>
            <person name="Mohd Noor M.I."/>
            <person name="Ong R.C."/>
            <person name="Putra M."/>
            <person name="Sireger I.Z."/>
            <person name="Indrioko S."/>
            <person name="Kosugi Y."/>
            <person name="Izuno A."/>
            <person name="Isagi Y."/>
            <person name="Lee S.L."/>
            <person name="Shimizu K.K."/>
        </authorList>
    </citation>
    <scope>NUCLEOTIDE SEQUENCE [LARGE SCALE GENOMIC DNA]</scope>
    <source>
        <strain evidence="1">214</strain>
    </source>
</reference>
<dbReference type="InterPro" id="IPR011042">
    <property type="entry name" value="6-blade_b-propeller_TolB-like"/>
</dbReference>
<gene>
    <name evidence="1" type="ORF">SLEP1_g34502</name>
</gene>
<evidence type="ECO:0000313" key="1">
    <source>
        <dbReference type="EMBL" id="GKV24975.1"/>
    </source>
</evidence>
<comment type="caution">
    <text evidence="1">The sequence shown here is derived from an EMBL/GenBank/DDBJ whole genome shotgun (WGS) entry which is preliminary data.</text>
</comment>
<accession>A0AAV5KK28</accession>
<dbReference type="EMBL" id="BPVZ01000067">
    <property type="protein sequence ID" value="GKV24975.1"/>
    <property type="molecule type" value="Genomic_DNA"/>
</dbReference>
<organism evidence="1 2">
    <name type="scientific">Rubroshorea leprosula</name>
    <dbReference type="NCBI Taxonomy" id="152421"/>
    <lineage>
        <taxon>Eukaryota</taxon>
        <taxon>Viridiplantae</taxon>
        <taxon>Streptophyta</taxon>
        <taxon>Embryophyta</taxon>
        <taxon>Tracheophyta</taxon>
        <taxon>Spermatophyta</taxon>
        <taxon>Magnoliopsida</taxon>
        <taxon>eudicotyledons</taxon>
        <taxon>Gunneridae</taxon>
        <taxon>Pentapetalae</taxon>
        <taxon>rosids</taxon>
        <taxon>malvids</taxon>
        <taxon>Malvales</taxon>
        <taxon>Dipterocarpaceae</taxon>
        <taxon>Rubroshorea</taxon>
    </lineage>
</organism>
<keyword evidence="2" id="KW-1185">Reference proteome</keyword>